<feature type="domain" description="Trimeric autotransporter adhesin YadA-like stalk" evidence="5">
    <location>
        <begin position="1320"/>
        <end position="1363"/>
    </location>
</feature>
<feature type="domain" description="Trimeric autotransporter adhesin YadA-like head" evidence="4">
    <location>
        <begin position="162"/>
        <end position="185"/>
    </location>
</feature>
<feature type="domain" description="Trimeric autotransporter adhesin YadA-like head" evidence="4">
    <location>
        <begin position="424"/>
        <end position="447"/>
    </location>
</feature>
<comment type="caution">
    <text evidence="6">The sequence shown here is derived from an EMBL/GenBank/DDBJ whole genome shotgun (WGS) entry which is preliminary data.</text>
</comment>
<feature type="domain" description="Trimeric autotransporter adhesin YadA-like stalk" evidence="5">
    <location>
        <begin position="1859"/>
        <end position="1898"/>
    </location>
</feature>
<protein>
    <recommendedName>
        <fullName evidence="8">Calcium-binding protein</fullName>
    </recommendedName>
</protein>
<dbReference type="InterPro" id="IPR045584">
    <property type="entry name" value="Pilin-like"/>
</dbReference>
<feature type="domain" description="Trimeric autotransporter adhesin YadA-like head" evidence="4">
    <location>
        <begin position="335"/>
        <end position="358"/>
    </location>
</feature>
<feature type="domain" description="Trimeric autotransporter adhesin YadA-like stalk" evidence="5">
    <location>
        <begin position="2589"/>
        <end position="2627"/>
    </location>
</feature>
<dbReference type="Gene3D" id="6.20.50.100">
    <property type="match status" value="9"/>
</dbReference>
<evidence type="ECO:0000313" key="6">
    <source>
        <dbReference type="EMBL" id="MEW9308231.1"/>
    </source>
</evidence>
<feature type="domain" description="Trimeric autotransporter adhesin YadA-like stalk" evidence="5">
    <location>
        <begin position="1210"/>
        <end position="1249"/>
    </location>
</feature>
<feature type="region of interest" description="Disordered" evidence="3">
    <location>
        <begin position="88"/>
        <end position="107"/>
    </location>
</feature>
<gene>
    <name evidence="6" type="ORF">ABXS05_21935</name>
</gene>
<dbReference type="Gene3D" id="2.20.70.140">
    <property type="match status" value="8"/>
</dbReference>
<feature type="domain" description="Trimeric autotransporter adhesin YadA-like stalk" evidence="5">
    <location>
        <begin position="2937"/>
        <end position="2978"/>
    </location>
</feature>
<dbReference type="SUPFAM" id="SSF101967">
    <property type="entry name" value="Adhesin YadA, collagen-binding domain"/>
    <property type="match status" value="17"/>
</dbReference>
<feature type="domain" description="Trimeric autotransporter adhesin YadA-like stalk" evidence="5">
    <location>
        <begin position="2873"/>
        <end position="2914"/>
    </location>
</feature>
<dbReference type="Pfam" id="PF05658">
    <property type="entry name" value="YadA_head"/>
    <property type="match status" value="15"/>
</dbReference>
<dbReference type="Gene3D" id="6.10.250.2040">
    <property type="match status" value="1"/>
</dbReference>
<feature type="domain" description="Trimeric autotransporter adhesin YadA-like stalk" evidence="5">
    <location>
        <begin position="850"/>
        <end position="892"/>
    </location>
</feature>
<dbReference type="SUPFAM" id="SSF54523">
    <property type="entry name" value="Pili subunits"/>
    <property type="match status" value="1"/>
</dbReference>
<feature type="domain" description="Trimeric autotransporter adhesin YadA-like stalk" evidence="5">
    <location>
        <begin position="1443"/>
        <end position="1482"/>
    </location>
</feature>
<evidence type="ECO:0008006" key="8">
    <source>
        <dbReference type="Google" id="ProtNLM"/>
    </source>
</evidence>
<feature type="domain" description="Trimeric autotransporter adhesin YadA-like stalk" evidence="5">
    <location>
        <begin position="2466"/>
        <end position="2503"/>
    </location>
</feature>
<dbReference type="Gene3D" id="6.10.250.2030">
    <property type="match status" value="1"/>
</dbReference>
<feature type="domain" description="Trimeric autotransporter adhesin YadA-like head" evidence="4">
    <location>
        <begin position="396"/>
        <end position="419"/>
    </location>
</feature>
<dbReference type="RefSeq" id="WP_367625398.1">
    <property type="nucleotide sequence ID" value="NZ_JBFNQD010000008.1"/>
</dbReference>
<organism evidence="6 7">
    <name type="scientific">Labrys neptuniae</name>
    <dbReference type="NCBI Taxonomy" id="376174"/>
    <lineage>
        <taxon>Bacteria</taxon>
        <taxon>Pseudomonadati</taxon>
        <taxon>Pseudomonadota</taxon>
        <taxon>Alphaproteobacteria</taxon>
        <taxon>Hyphomicrobiales</taxon>
        <taxon>Xanthobacteraceae</taxon>
        <taxon>Labrys</taxon>
    </lineage>
</organism>
<evidence type="ECO:0000259" key="5">
    <source>
        <dbReference type="Pfam" id="PF05662"/>
    </source>
</evidence>
<keyword evidence="1" id="KW-0813">Transport</keyword>
<dbReference type="EMBL" id="JBFNQD010000008">
    <property type="protein sequence ID" value="MEW9308231.1"/>
    <property type="molecule type" value="Genomic_DNA"/>
</dbReference>
<accession>A0ABV3PRG3</accession>
<dbReference type="Gene3D" id="6.10.250.2120">
    <property type="match status" value="4"/>
</dbReference>
<feature type="domain" description="Trimeric autotransporter adhesin YadA-like head" evidence="4">
    <location>
        <begin position="452"/>
        <end position="478"/>
    </location>
</feature>
<feature type="domain" description="Trimeric autotransporter adhesin YadA-like stalk" evidence="5">
    <location>
        <begin position="972"/>
        <end position="1011"/>
    </location>
</feature>
<evidence type="ECO:0000259" key="4">
    <source>
        <dbReference type="Pfam" id="PF05658"/>
    </source>
</evidence>
<feature type="domain" description="Trimeric autotransporter adhesin YadA-like stalk" evidence="5">
    <location>
        <begin position="3074"/>
        <end position="3116"/>
    </location>
</feature>
<dbReference type="InterPro" id="IPR011049">
    <property type="entry name" value="Serralysin-like_metalloprot_C"/>
</dbReference>
<feature type="domain" description="Trimeric autotransporter adhesin YadA-like head" evidence="4">
    <location>
        <begin position="619"/>
        <end position="645"/>
    </location>
</feature>
<dbReference type="CDD" id="cd12820">
    <property type="entry name" value="LbR_YadA-like"/>
    <property type="match status" value="3"/>
</dbReference>
<dbReference type="Proteomes" id="UP001555786">
    <property type="component" value="Unassembled WGS sequence"/>
</dbReference>
<evidence type="ECO:0000256" key="3">
    <source>
        <dbReference type="SAM" id="MobiDB-lite"/>
    </source>
</evidence>
<dbReference type="Pfam" id="PF05662">
    <property type="entry name" value="YadA_stalk"/>
    <property type="match status" value="20"/>
</dbReference>
<evidence type="ECO:0000256" key="1">
    <source>
        <dbReference type="ARBA" id="ARBA00022448"/>
    </source>
</evidence>
<evidence type="ECO:0000313" key="7">
    <source>
        <dbReference type="Proteomes" id="UP001555786"/>
    </source>
</evidence>
<feature type="domain" description="Trimeric autotransporter adhesin YadA-like head" evidence="4">
    <location>
        <begin position="2763"/>
        <end position="2789"/>
    </location>
</feature>
<feature type="domain" description="Trimeric autotransporter adhesin YadA-like stalk" evidence="5">
    <location>
        <begin position="2104"/>
        <end position="2144"/>
    </location>
</feature>
<proteinExistence type="predicted"/>
<feature type="domain" description="Trimeric autotransporter adhesin YadA-like stalk" evidence="5">
    <location>
        <begin position="1095"/>
        <end position="1137"/>
    </location>
</feature>
<feature type="domain" description="Trimeric autotransporter adhesin YadA-like stalk" evidence="5">
    <location>
        <begin position="2351"/>
        <end position="2389"/>
    </location>
</feature>
<sequence>MPNHDSIHLAKHAHRSLRRRIHAVLRMAHRVMGMRGKRLGIGALASGGRVSCVLGGTAMAAILLSLWSGGAALANTINTSPSCVTGSNSVVGRTNPGGTTNQATDGTGTYSTVAGCESSASGVTAGSVYGSFAKATGEGGSAFGVMSLGGKWGTGIGLEAQATATAATAVGFGTRATGNNSVAIGGAGGNGTNALSVANSTTASGQSSIAIGANDVRGAQAAGANSIAFGGQSTVTAASASGIAIGRGANVAASYGMAQGDGALANGLNAIAIGTSSSASGGAGSSGSTAIAIGTGSNAVAGSAGSAIAFGGGAFAKSNTNAGDTLAFGASAQSTGQDSVAIGAQSIANNVDAIAIGGQGSLGGTTTSSGVGAVSIGLGAQATANAAYAMGYGVRATGENAIAVGRSSNALAQNAMAYGVSSNASGVDAVAMGSNSLATSTNAIAFGISSKANGTNAVAFGGGSVANAANAIAFGQSANAAQANAIAFGISATANGDSAIAFGLAANANAANATAIGTNSKAAGANGVAVGLNSISGATGQNVAIGVGANANAATAAGGAVAIGLGQKAIGDGAVAIGDPNVANGAGAVALGANNTAAGNTTGTTAANGAVALGNANFAVGQGSVSLGNQSNAAAAGALAFGDKATGAAANAVALGSGSNAGNANDVALGAGSTTAAVVNTPSGTINGTSYNYAGNAANSTVSVGSSGKERTITNVAAGRISGTSTDAVNGSQLFATNQAVNAIGTSVTTIGNNVNNLGNSAASTLGGGTTYNPATGTLSGFSQTINPVSNTGAVGAAAAQTTVAGALNQLNTNTSNLANIAVKYDAPGGSKITLGATGGAGAPAGGVTITNLANGAVTAASTDVVNGSQLFAVQQTANKGWNANTAAVAGSTGTVSGSALTNIAPGGTVTYQAGNNIAITQTGNAIAIATSMTPTFTSVTAGNSKLDTTGLTITGGPSVTTAGINAASKAITNVAAGTNATDAVNLSQLNTVATSVTNLGNNVNNLGNSAASTIGGGTTFNTATGTLSGFSQGIKAVDAKGNAAAATTNYTTVAGALTQLDTNTTNLANAAVKYDDPAVKNKITLGNAGTPVTITNVANGALTTTSTDAVNGSQLLAVQQTANKGWNLSTNKGATTSNIAPGGTVDLNNSDGNVVITQSGPNATFNLASNLAIASSVTVGNSKLDTTGLTIAGGPSVTTAGINAAGKAITSVAAGTNATDAVNLSQLNTVATSVTNLGNNVNNLGNSTASNLGGGSTYNPATGTVSAPSYNIGGTTYNNVGNAFNAVNTSVTALQTDALQWNKTLGAYDASHGSGSPQKITNVANGAVTAASTDAVTGQQLFDVQQTASKGWNANTGTVAGSTGTASGSASTKIAPGDTVTYQAGNNIAITQTGNTIAIATSMTPTFTSVTAGNSKLDTTGLTITGGPSVTTAGINAASKAITNVAAGTNATDAVNLSQLNTVSTSVTNLGNNVNNLGNSTASTIGGGTTFNTATGTLSGFSQGIKAVDAKGNAAAATTNYTTVAGALTQLDTNTTNLANAAVKYDDPAVKDRITLGNAGTPVTIGNVANGVAATDAVNVSQLDAVSQTANKGWNLSTNKGASTSNIAPGGTVDLSNTDGNVVIGQSGPNATFDLASNVKIANSLSVGAVTIDTTSVVVGASKLDATGLTITGGPSVTTAGVDAGGKKITNVANGDVTATSTDAVNGSQLFAVVGNATANAVQYDDATKTKITLGGAGATQPTQITNLANGAVAAGSTDAVNGSQLYDVQQTANKGWNLTANGANSSNVAPGSTVDLNNTDGNLAITKTGNAVTFNLSKDVTVDSVTAGNSKLDTSGLTIAGGPSVTTAGIDAGNKAITNVAAGTNATDAVNLSQLNSVSTSVTNLGNNVNNLGNSTASTIGGGTTYDPNTGTLSGFSQTVTAVDDKGNAGTASKYDTVGGALTQLDTNTTNLANAAVKYDDPAVKDRITLGNAGTPVTIGNVANGVAANDAVNVSQLQAVGNNANAGWNLSTGGDTAGKSNVGPGGTVDLSNTDGNIVIAHNGPNATFDLAKSITLDSVTAGGNTLDATGLTVGNTTVTTDGLTITGGPSVTTAGIDAGNKKVTNLADGSDPNDAVNFSQLNTVATSVTNLGNNVNNLGSTTASTLGGGASYDPATGKIANFSQNVTAVDGKGNVGASTAYTTVAGALTQLDTNTTNLANAAVKYDDPATKDKITLGNAGTPVTIGNVANGVAANDAVNVSQLQAVGNNANAGWNLSTGGDTAGKSNVGPGGTVDLSNTDGNIVIAHNGPNATFDLAKSITLDSVTAGGNTLDATGLTVGNTTVTTNGLTITGGPSVTATGIDAGSKAITNVAAGTNATDAVNVGQLQTVSNAAGNLGNSTASTLGGGTTYDPATGTLSGFSQTVTAIDGKGNVGTTTGYTTVAGALTQLDTNTTNLANAAVKYDDPAVKDKITLGNAGTPVTIGNVANGVAANDAVNVSQLQAVGNNANAGWNLSTGGDTTNKSNVGPGGTVDLSNTDGNIVIAHSGPNATFDLAKSITLDSVTAGGNTLDASGLTVGNTTVTTNGLIITGGPSVTIAGIDAGGKKITNVANGDVTATSTDAVNGSQIFSLGNSMASGLGGGSSFDPSSGTVITSLNYGGSTFTSVQSVLDKIGGSINGGGIKYFHTNSTGPDSVASGQDSIGIGPSSVASGGGSIAMGNGAQSSGKNAIATGTQANASADNAIATGNAAEASGTSSVAMGNGAQSSGNNSIATGTGAEAIGNNSMASGTGAKASADGAIASGNGAEASGTDSIATGTGSKATQTNSVAMGAGADTSSGQAGDVALGAGSKTSTVVQTSSGTVNGTTYNYAGGAPTSTVSVGSVGNERTVTNVAAGQVTATSTDAVNGSQLYATNQEIGKVGQQVANLAENAVQYDAGTDKGSITLGGANGTTITNVANGAVSATSSDAVNGSQLYDVQQQANKGWNLSTAGETSKASNVAPGATVDFSSADGNMVISKTVTQTGDVNVQYALANDVKVANSISVGGTGGPTIDKSGMVIGQTQLTSDGLSFAGGGPKVSASGIDGGGKAITGVAQGTLSTTSTDAVNGSQLYATNQNVQNLANQINNFGGSIANLQSQVSNNLKEARQGISQAMAASALRYDDRPGKVSAAAGMAVYHRQVGLAAGLGWTSEDAKWRANIAGTYSAGGRKPDFGVMGGLSYTFN</sequence>
<dbReference type="Gene3D" id="1.20.5.170">
    <property type="match status" value="3"/>
</dbReference>
<feature type="domain" description="Trimeric autotransporter adhesin YadA-like head" evidence="4">
    <location>
        <begin position="2735"/>
        <end position="2761"/>
    </location>
</feature>
<feature type="domain" description="Trimeric autotransporter adhesin YadA-like stalk" evidence="5">
    <location>
        <begin position="1566"/>
        <end position="1605"/>
    </location>
</feature>
<feature type="domain" description="Trimeric autotransporter adhesin YadA-like stalk" evidence="5">
    <location>
        <begin position="713"/>
        <end position="756"/>
    </location>
</feature>
<feature type="domain" description="Trimeric autotransporter adhesin YadA-like head" evidence="4">
    <location>
        <begin position="2679"/>
        <end position="2705"/>
    </location>
</feature>
<dbReference type="Gene3D" id="2.150.10.10">
    <property type="entry name" value="Serralysin-like metalloprotease, C-terminal"/>
    <property type="match status" value="11"/>
</dbReference>
<dbReference type="InterPro" id="IPR008640">
    <property type="entry name" value="Adhesin_Head_dom"/>
</dbReference>
<keyword evidence="7" id="KW-1185">Reference proteome</keyword>
<keyword evidence="2" id="KW-0653">Protein transport</keyword>
<feature type="domain" description="Trimeric autotransporter adhesin YadA-like head" evidence="4">
    <location>
        <begin position="483"/>
        <end position="503"/>
    </location>
</feature>
<feature type="domain" description="Trimeric autotransporter adhesin YadA-like stalk" evidence="5">
    <location>
        <begin position="1745"/>
        <end position="1789"/>
    </location>
</feature>
<feature type="domain" description="Trimeric autotransporter adhesin YadA-like stalk" evidence="5">
    <location>
        <begin position="1981"/>
        <end position="2017"/>
    </location>
</feature>
<dbReference type="InterPro" id="IPR008635">
    <property type="entry name" value="Coiled_stalk_dom"/>
</dbReference>
<name>A0ABV3PRG3_9HYPH</name>
<feature type="domain" description="Trimeric autotransporter adhesin YadA-like stalk" evidence="5">
    <location>
        <begin position="2227"/>
        <end position="2263"/>
    </location>
</feature>
<evidence type="ECO:0000256" key="2">
    <source>
        <dbReference type="ARBA" id="ARBA00022927"/>
    </source>
</evidence>
<feature type="domain" description="Trimeric autotransporter adhesin YadA-like head" evidence="4">
    <location>
        <begin position="508"/>
        <end position="534"/>
    </location>
</feature>
<reference evidence="6 7" key="1">
    <citation type="submission" date="2024-07" db="EMBL/GenBank/DDBJ databases">
        <title>Description of Labrys sedimenti sp. nov., isolated from a diclofenac-degrading enrichment culture.</title>
        <authorList>
            <person name="Tancsics A."/>
            <person name="Csepanyi A."/>
        </authorList>
    </citation>
    <scope>NUCLEOTIDE SEQUENCE [LARGE SCALE GENOMIC DNA]</scope>
    <source>
        <strain evidence="6 7">LMG 23578</strain>
    </source>
</reference>
<feature type="domain" description="Trimeric autotransporter adhesin YadA-like head" evidence="4">
    <location>
        <begin position="2708"/>
        <end position="2732"/>
    </location>
</feature>
<feature type="domain" description="Trimeric autotransporter adhesin YadA-like head" evidence="4">
    <location>
        <begin position="265"/>
        <end position="281"/>
    </location>
</feature>
<feature type="domain" description="Trimeric autotransporter adhesin YadA-like head" evidence="4">
    <location>
        <begin position="569"/>
        <end position="594"/>
    </location>
</feature>
<feature type="domain" description="Trimeric autotransporter adhesin YadA-like head" evidence="4">
    <location>
        <begin position="2791"/>
        <end position="2817"/>
    </location>
</feature>
<feature type="domain" description="Trimeric autotransporter adhesin YadA-like stalk" evidence="5">
    <location>
        <begin position="1689"/>
        <end position="1732"/>
    </location>
</feature>